<dbReference type="Proteomes" id="UP000002281">
    <property type="component" value="Chromosome 8"/>
</dbReference>
<reference evidence="1 2" key="1">
    <citation type="journal article" date="2009" name="Science">
        <title>Genome sequence, comparative analysis, and population genetics of the domestic horse.</title>
        <authorList>
            <consortium name="Broad Institute Genome Sequencing Platform"/>
            <consortium name="Broad Institute Whole Genome Assembly Team"/>
            <person name="Wade C.M."/>
            <person name="Giulotto E."/>
            <person name="Sigurdsson S."/>
            <person name="Zoli M."/>
            <person name="Gnerre S."/>
            <person name="Imsland F."/>
            <person name="Lear T.L."/>
            <person name="Adelson D.L."/>
            <person name="Bailey E."/>
            <person name="Bellone R.R."/>
            <person name="Bloecker H."/>
            <person name="Distl O."/>
            <person name="Edgar R.C."/>
            <person name="Garber M."/>
            <person name="Leeb T."/>
            <person name="Mauceli E."/>
            <person name="MacLeod J.N."/>
            <person name="Penedo M.C.T."/>
            <person name="Raison J.M."/>
            <person name="Sharpe T."/>
            <person name="Vogel J."/>
            <person name="Andersson L."/>
            <person name="Antczak D.F."/>
            <person name="Biagi T."/>
            <person name="Binns M.M."/>
            <person name="Chowdhary B.P."/>
            <person name="Coleman S.J."/>
            <person name="Della Valle G."/>
            <person name="Fryc S."/>
            <person name="Guerin G."/>
            <person name="Hasegawa T."/>
            <person name="Hill E.W."/>
            <person name="Jurka J."/>
            <person name="Kiialainen A."/>
            <person name="Lindgren G."/>
            <person name="Liu J."/>
            <person name="Magnani E."/>
            <person name="Mickelson J.R."/>
            <person name="Murray J."/>
            <person name="Nergadze S.G."/>
            <person name="Onofrio R."/>
            <person name="Pedroni S."/>
            <person name="Piras M.F."/>
            <person name="Raudsepp T."/>
            <person name="Rocchi M."/>
            <person name="Roeed K.H."/>
            <person name="Ryder O.A."/>
            <person name="Searle S."/>
            <person name="Skow L."/>
            <person name="Swinburne J.E."/>
            <person name="Syvaenen A.C."/>
            <person name="Tozaki T."/>
            <person name="Valberg S.J."/>
            <person name="Vaudin M."/>
            <person name="White J.R."/>
            <person name="Zody M.C."/>
            <person name="Lander E.S."/>
            <person name="Lindblad-Toh K."/>
        </authorList>
    </citation>
    <scope>NUCLEOTIDE SEQUENCE [LARGE SCALE GENOMIC DNA]</scope>
    <source>
        <strain evidence="1 2">Thoroughbred</strain>
    </source>
</reference>
<name>A0A9L0RQC9_HORSE</name>
<proteinExistence type="predicted"/>
<evidence type="ECO:0000313" key="2">
    <source>
        <dbReference type="Proteomes" id="UP000002281"/>
    </source>
</evidence>
<accession>A0A9L0RQC9</accession>
<dbReference type="GeneTree" id="ENSGT01130000280116"/>
<reference evidence="1" key="3">
    <citation type="submission" date="2025-09" db="UniProtKB">
        <authorList>
            <consortium name="Ensembl"/>
        </authorList>
    </citation>
    <scope>IDENTIFICATION</scope>
    <source>
        <strain evidence="1">Thoroughbred</strain>
    </source>
</reference>
<dbReference type="AlphaFoldDB" id="A0A9L0RQC9"/>
<sequence>FSLYRSFISLVKLIPKYFILFDAIVNEIAFVISFSDHSLSVYRNAIAFHVLTLYPATLRNSFVISNSFFVKYLWFFTYKIISSENRDNFTSSFPIWMPFLFLV</sequence>
<dbReference type="Ensembl" id="ENSECAT00000092649.1">
    <property type="protein sequence ID" value="ENSECAP00000064773.1"/>
    <property type="gene ID" value="ENSECAG00000054031.1"/>
</dbReference>
<evidence type="ECO:0000313" key="1">
    <source>
        <dbReference type="Ensembl" id="ENSECAP00000064773.1"/>
    </source>
</evidence>
<keyword evidence="2" id="KW-1185">Reference proteome</keyword>
<organism evidence="1 2">
    <name type="scientific">Equus caballus</name>
    <name type="common">Horse</name>
    <dbReference type="NCBI Taxonomy" id="9796"/>
    <lineage>
        <taxon>Eukaryota</taxon>
        <taxon>Metazoa</taxon>
        <taxon>Chordata</taxon>
        <taxon>Craniata</taxon>
        <taxon>Vertebrata</taxon>
        <taxon>Euteleostomi</taxon>
        <taxon>Mammalia</taxon>
        <taxon>Eutheria</taxon>
        <taxon>Laurasiatheria</taxon>
        <taxon>Perissodactyla</taxon>
        <taxon>Equidae</taxon>
        <taxon>Equus</taxon>
    </lineage>
</organism>
<reference evidence="1" key="2">
    <citation type="submission" date="2025-08" db="UniProtKB">
        <authorList>
            <consortium name="Ensembl"/>
        </authorList>
    </citation>
    <scope>IDENTIFICATION</scope>
    <source>
        <strain evidence="1">Thoroughbred</strain>
    </source>
</reference>
<protein>
    <submittedName>
        <fullName evidence="1">Uncharacterized protein</fullName>
    </submittedName>
</protein>